<sequence>MFSVNIDTLVSMTPKEETAYQELCNRILAKGRKFKTIAAIGENGIALKLADTIRKSENNVLFIDADFSTSVFMNKYKLGKNLKGISDYFAGSELPDKIICVTNKEDINVVFTGDVDNYSVLEQNEIAFCKLMDLYKNDYDYIILEVGSGIDIAKLCDGALLIMNNDDYSQKKAKKEVNGLSSEGCLILGVVINNV</sequence>
<gene>
    <name evidence="1" type="ORF">SAMN05421659_10112</name>
</gene>
<reference evidence="1 2" key="1">
    <citation type="submission" date="2016-10" db="EMBL/GenBank/DDBJ databases">
        <authorList>
            <person name="de Groot N.N."/>
        </authorList>
    </citation>
    <scope>NUCLEOTIDE SEQUENCE [LARGE SCALE GENOMIC DNA]</scope>
    <source>
        <strain evidence="1 2">DSM 9179</strain>
    </source>
</reference>
<organism evidence="1 2">
    <name type="scientific">[Clostridium] fimetarium</name>
    <dbReference type="NCBI Taxonomy" id="99656"/>
    <lineage>
        <taxon>Bacteria</taxon>
        <taxon>Bacillati</taxon>
        <taxon>Bacillota</taxon>
        <taxon>Clostridia</taxon>
        <taxon>Lachnospirales</taxon>
        <taxon>Lachnospiraceae</taxon>
    </lineage>
</organism>
<dbReference type="EMBL" id="FOJI01000001">
    <property type="protein sequence ID" value="SEV81380.1"/>
    <property type="molecule type" value="Genomic_DNA"/>
</dbReference>
<dbReference type="InterPro" id="IPR027417">
    <property type="entry name" value="P-loop_NTPase"/>
</dbReference>
<proteinExistence type="predicted"/>
<dbReference type="SUPFAM" id="SSF52540">
    <property type="entry name" value="P-loop containing nucleoside triphosphate hydrolases"/>
    <property type="match status" value="1"/>
</dbReference>
<dbReference type="RefSeq" id="WP_092449321.1">
    <property type="nucleotide sequence ID" value="NZ_FOJI01000001.1"/>
</dbReference>
<dbReference type="AlphaFoldDB" id="A0A1I0LZH0"/>
<keyword evidence="2" id="KW-1185">Reference proteome</keyword>
<protein>
    <submittedName>
        <fullName evidence="1">Chromosome partitioning ATPase, Mrp family, contains Fe-S cluster</fullName>
    </submittedName>
</protein>
<dbReference type="OrthoDB" id="9794577at2"/>
<dbReference type="Proteomes" id="UP000199701">
    <property type="component" value="Unassembled WGS sequence"/>
</dbReference>
<evidence type="ECO:0000313" key="2">
    <source>
        <dbReference type="Proteomes" id="UP000199701"/>
    </source>
</evidence>
<accession>A0A1I0LZH0</accession>
<dbReference type="Gene3D" id="3.40.50.300">
    <property type="entry name" value="P-loop containing nucleotide triphosphate hydrolases"/>
    <property type="match status" value="1"/>
</dbReference>
<name>A0A1I0LZH0_9FIRM</name>
<evidence type="ECO:0000313" key="1">
    <source>
        <dbReference type="EMBL" id="SEV81380.1"/>
    </source>
</evidence>
<dbReference type="STRING" id="99656.SAMN05421659_10112"/>